<keyword evidence="2" id="KW-0863">Zinc-finger</keyword>
<dbReference type="Proteomes" id="UP000694557">
    <property type="component" value="Unassembled WGS sequence"/>
</dbReference>
<dbReference type="PANTHER" id="PTHR15999">
    <property type="entry name" value="ZINC FINGER CW-TYPE PWWP DOMAIN PROTEIN 1"/>
    <property type="match status" value="1"/>
</dbReference>
<protein>
    <recommendedName>
        <fullName evidence="4">CW-type domain-containing protein</fullName>
    </recommendedName>
</protein>
<keyword evidence="6" id="KW-1185">Reference proteome</keyword>
<dbReference type="GeneTree" id="ENSGT00560000077278"/>
<dbReference type="Pfam" id="PF07496">
    <property type="entry name" value="zf-CW"/>
    <property type="match status" value="1"/>
</dbReference>
<name>A0A8C7G6J7_ONCKI</name>
<reference evidence="5" key="2">
    <citation type="submission" date="2025-09" db="UniProtKB">
        <authorList>
            <consortium name="Ensembl"/>
        </authorList>
    </citation>
    <scope>IDENTIFICATION</scope>
</reference>
<evidence type="ECO:0000313" key="5">
    <source>
        <dbReference type="Ensembl" id="ENSOKIP00005038699.1"/>
    </source>
</evidence>
<proteinExistence type="predicted"/>
<keyword evidence="3" id="KW-0862">Zinc</keyword>
<organism evidence="5 6">
    <name type="scientific">Oncorhynchus kisutch</name>
    <name type="common">Coho salmon</name>
    <name type="synonym">Salmo kisutch</name>
    <dbReference type="NCBI Taxonomy" id="8019"/>
    <lineage>
        <taxon>Eukaryota</taxon>
        <taxon>Metazoa</taxon>
        <taxon>Chordata</taxon>
        <taxon>Craniata</taxon>
        <taxon>Vertebrata</taxon>
        <taxon>Euteleostomi</taxon>
        <taxon>Actinopterygii</taxon>
        <taxon>Neopterygii</taxon>
        <taxon>Teleostei</taxon>
        <taxon>Protacanthopterygii</taxon>
        <taxon>Salmoniformes</taxon>
        <taxon>Salmonidae</taxon>
        <taxon>Salmoninae</taxon>
        <taxon>Oncorhynchus</taxon>
    </lineage>
</organism>
<dbReference type="GO" id="GO:0005634">
    <property type="term" value="C:nucleus"/>
    <property type="evidence" value="ECO:0007669"/>
    <property type="project" value="TreeGrafter"/>
</dbReference>
<dbReference type="Ensembl" id="ENSOKIT00005040833.1">
    <property type="protein sequence ID" value="ENSOKIP00005038699.1"/>
    <property type="gene ID" value="ENSOKIG00005016489.1"/>
</dbReference>
<dbReference type="PANTHER" id="PTHR15999:SF6">
    <property type="entry name" value="ZINC FINGER CW-TYPE PWWP DOMAIN PROTEIN 2"/>
    <property type="match status" value="1"/>
</dbReference>
<accession>A0A8C7G6J7</accession>
<reference evidence="5" key="1">
    <citation type="submission" date="2025-08" db="UniProtKB">
        <authorList>
            <consortium name="Ensembl"/>
        </authorList>
    </citation>
    <scope>IDENTIFICATION</scope>
</reference>
<dbReference type="PROSITE" id="PS51050">
    <property type="entry name" value="ZF_CW"/>
    <property type="match status" value="1"/>
</dbReference>
<dbReference type="InterPro" id="IPR042778">
    <property type="entry name" value="ZCWPW1/ZCWPW2"/>
</dbReference>
<feature type="domain" description="CW-type" evidence="4">
    <location>
        <begin position="8"/>
        <end position="65"/>
    </location>
</feature>
<evidence type="ECO:0000259" key="4">
    <source>
        <dbReference type="PROSITE" id="PS51050"/>
    </source>
</evidence>
<evidence type="ECO:0000256" key="1">
    <source>
        <dbReference type="ARBA" id="ARBA00022723"/>
    </source>
</evidence>
<dbReference type="AlphaFoldDB" id="A0A8C7G6J7"/>
<sequence>LSPDETSYYADKTWVQCKSPRCLKWRLVPKSDEMVAELDHGKSWHCHMNPDPLFSHCSIPQGPFPNNSQFKEHGLKVVYSGLPVGSLVLVKACNWPWYGMVGSRCLCNSTTTPSLKYVSLHFCASLMFLSEGE</sequence>
<evidence type="ECO:0000256" key="2">
    <source>
        <dbReference type="ARBA" id="ARBA00022771"/>
    </source>
</evidence>
<dbReference type="Gene3D" id="3.30.40.100">
    <property type="match status" value="1"/>
</dbReference>
<keyword evidence="1" id="KW-0479">Metal-binding</keyword>
<dbReference type="GO" id="GO:0008270">
    <property type="term" value="F:zinc ion binding"/>
    <property type="evidence" value="ECO:0007669"/>
    <property type="project" value="UniProtKB-KW"/>
</dbReference>
<evidence type="ECO:0000313" key="6">
    <source>
        <dbReference type="Proteomes" id="UP000694557"/>
    </source>
</evidence>
<dbReference type="InterPro" id="IPR011124">
    <property type="entry name" value="Znf_CW"/>
</dbReference>
<evidence type="ECO:0000256" key="3">
    <source>
        <dbReference type="ARBA" id="ARBA00022833"/>
    </source>
</evidence>